<dbReference type="InterPro" id="IPR000850">
    <property type="entry name" value="Adenylat/UMP-CMP_kin"/>
</dbReference>
<comment type="similarity">
    <text evidence="4">Belongs to the adenylate kinase family.</text>
</comment>
<dbReference type="Proteomes" id="UP001057375">
    <property type="component" value="Unassembled WGS sequence"/>
</dbReference>
<accession>A0ABQ5K7U3</accession>
<keyword evidence="6" id="KW-1185">Reference proteome</keyword>
<name>A0ABQ5K7U3_9EUKA</name>
<dbReference type="GO" id="GO:0016301">
    <property type="term" value="F:kinase activity"/>
    <property type="evidence" value="ECO:0007669"/>
    <property type="project" value="UniProtKB-KW"/>
</dbReference>
<keyword evidence="1 4" id="KW-0808">Transferase</keyword>
<evidence type="ECO:0000313" key="5">
    <source>
        <dbReference type="EMBL" id="GKT27982.1"/>
    </source>
</evidence>
<dbReference type="CDD" id="cd01428">
    <property type="entry name" value="ADK"/>
    <property type="match status" value="1"/>
</dbReference>
<evidence type="ECO:0000256" key="1">
    <source>
        <dbReference type="ARBA" id="ARBA00022679"/>
    </source>
</evidence>
<dbReference type="PROSITE" id="PS00113">
    <property type="entry name" value="ADENYLATE_KINASE"/>
    <property type="match status" value="1"/>
</dbReference>
<gene>
    <name evidence="5" type="ORF">ADUPG1_000333</name>
</gene>
<evidence type="ECO:0000256" key="4">
    <source>
        <dbReference type="RuleBase" id="RU003330"/>
    </source>
</evidence>
<evidence type="ECO:0000313" key="6">
    <source>
        <dbReference type="Proteomes" id="UP001057375"/>
    </source>
</evidence>
<keyword evidence="2" id="KW-0547">Nucleotide-binding</keyword>
<dbReference type="InterPro" id="IPR033690">
    <property type="entry name" value="Adenylat_kinase_CS"/>
</dbReference>
<evidence type="ECO:0000256" key="2">
    <source>
        <dbReference type="ARBA" id="ARBA00022741"/>
    </source>
</evidence>
<dbReference type="PANTHER" id="PTHR23359">
    <property type="entry name" value="NUCLEOTIDE KINASE"/>
    <property type="match status" value="1"/>
</dbReference>
<dbReference type="Pfam" id="PF00406">
    <property type="entry name" value="ADK"/>
    <property type="match status" value="1"/>
</dbReference>
<organism evidence="5 6">
    <name type="scientific">Aduncisulcus paluster</name>
    <dbReference type="NCBI Taxonomy" id="2918883"/>
    <lineage>
        <taxon>Eukaryota</taxon>
        <taxon>Metamonada</taxon>
        <taxon>Carpediemonas-like organisms</taxon>
        <taxon>Aduncisulcus</taxon>
    </lineage>
</organism>
<dbReference type="SUPFAM" id="SSF52540">
    <property type="entry name" value="P-loop containing nucleoside triphosphate hydrolases"/>
    <property type="match status" value="1"/>
</dbReference>
<reference evidence="5" key="1">
    <citation type="submission" date="2022-03" db="EMBL/GenBank/DDBJ databases">
        <title>Draft genome sequence of Aduncisulcus paluster, a free-living microaerophilic Fornicata.</title>
        <authorList>
            <person name="Yuyama I."/>
            <person name="Kume K."/>
            <person name="Tamura T."/>
            <person name="Inagaki Y."/>
            <person name="Hashimoto T."/>
        </authorList>
    </citation>
    <scope>NUCLEOTIDE SEQUENCE</scope>
    <source>
        <strain evidence="5">NY0171</strain>
    </source>
</reference>
<dbReference type="PRINTS" id="PR00094">
    <property type="entry name" value="ADENYLTKNASE"/>
</dbReference>
<sequence>MASPETSTDCHVTDKIPVVFILGAPGTGKNTQCDMILGKYSCDHFSAGGLLREELKKEDSPHKEIIADTMRRGSVVPGYIIGALLREAIQKAAEKDLQFVIIDGFPRSIEQRDVFISACGDGKAVIVLETPKDVLVERLMARAAASTSLRLDDNPESIKKRFLTENRLVKPVLDSYEDQGKVYRIESIKSPEEVFIDVCKALDDIITK</sequence>
<evidence type="ECO:0000256" key="3">
    <source>
        <dbReference type="ARBA" id="ARBA00022777"/>
    </source>
</evidence>
<dbReference type="Gene3D" id="3.40.50.300">
    <property type="entry name" value="P-loop containing nucleotide triphosphate hydrolases"/>
    <property type="match status" value="1"/>
</dbReference>
<comment type="caution">
    <text evidence="5">The sequence shown here is derived from an EMBL/GenBank/DDBJ whole genome shotgun (WGS) entry which is preliminary data.</text>
</comment>
<keyword evidence="3 4" id="KW-0418">Kinase</keyword>
<dbReference type="HAMAP" id="MF_00235">
    <property type="entry name" value="Adenylate_kinase_Adk"/>
    <property type="match status" value="1"/>
</dbReference>
<proteinExistence type="inferred from homology"/>
<dbReference type="EMBL" id="BQXS01000117">
    <property type="protein sequence ID" value="GKT27982.1"/>
    <property type="molecule type" value="Genomic_DNA"/>
</dbReference>
<protein>
    <submittedName>
        <fullName evidence="5">Adenylate kinase/UMP-CMP kinase like protein</fullName>
    </submittedName>
</protein>
<dbReference type="InterPro" id="IPR027417">
    <property type="entry name" value="P-loop_NTPase"/>
</dbReference>